<keyword evidence="9 10" id="KW-0472">Membrane</keyword>
<evidence type="ECO:0000256" key="5">
    <source>
        <dbReference type="ARBA" id="ARBA00022967"/>
    </source>
</evidence>
<name>K1TU84_9ZZZZ</name>
<comment type="caution">
    <text evidence="12">The sequence shown here is derived from an EMBL/GenBank/DDBJ whole genome shotgun (WGS) entry which is preliminary data.</text>
</comment>
<dbReference type="PROSITE" id="PS51656">
    <property type="entry name" value="4FE4S"/>
    <property type="match status" value="1"/>
</dbReference>
<evidence type="ECO:0000256" key="1">
    <source>
        <dbReference type="ARBA" id="ARBA00022448"/>
    </source>
</evidence>
<dbReference type="InterPro" id="IPR007202">
    <property type="entry name" value="4Fe-4S_dom"/>
</dbReference>
<feature type="domain" description="4Fe-4S" evidence="11">
    <location>
        <begin position="32"/>
        <end position="92"/>
    </location>
</feature>
<keyword evidence="5" id="KW-1278">Translocase</keyword>
<evidence type="ECO:0000256" key="10">
    <source>
        <dbReference type="SAM" id="Phobius"/>
    </source>
</evidence>
<evidence type="ECO:0000256" key="9">
    <source>
        <dbReference type="ARBA" id="ARBA00023136"/>
    </source>
</evidence>
<dbReference type="InterPro" id="IPR050395">
    <property type="entry name" value="4Fe4S_Ferredoxin_RnfB"/>
</dbReference>
<keyword evidence="10" id="KW-0812">Transmembrane</keyword>
<gene>
    <name evidence="12" type="ORF">OBE_07750</name>
</gene>
<keyword evidence="1" id="KW-0813">Transport</keyword>
<dbReference type="InterPro" id="IPR010207">
    <property type="entry name" value="Elect_transpt_cplx_RnfB/RsxB"/>
</dbReference>
<dbReference type="GO" id="GO:0046872">
    <property type="term" value="F:metal ion binding"/>
    <property type="evidence" value="ECO:0007669"/>
    <property type="project" value="UniProtKB-KW"/>
</dbReference>
<sequence>MEVLLYTVLTLCVLGILAALILYFVAQKFKVEEDPRIDEVEKMLPGANCGGCGFAGCRGLADALVKRADISSLFCPVGGAEVMKTVAAYLGKAAPEK</sequence>
<keyword evidence="7" id="KW-0408">Iron</keyword>
<keyword evidence="4" id="KW-0677">Repeat</keyword>
<dbReference type="Pfam" id="PF04060">
    <property type="entry name" value="FeS"/>
    <property type="match status" value="1"/>
</dbReference>
<reference evidence="12" key="1">
    <citation type="journal article" date="2013" name="Environ. Microbiol.">
        <title>Microbiota from the distal guts of lean and obese adolescents exhibit partial functional redundancy besides clear differences in community structure.</title>
        <authorList>
            <person name="Ferrer M."/>
            <person name="Ruiz A."/>
            <person name="Lanza F."/>
            <person name="Haange S.B."/>
            <person name="Oberbach A."/>
            <person name="Till H."/>
            <person name="Bargiela R."/>
            <person name="Campoy C."/>
            <person name="Segura M.T."/>
            <person name="Richter M."/>
            <person name="von Bergen M."/>
            <person name="Seifert J."/>
            <person name="Suarez A."/>
        </authorList>
    </citation>
    <scope>NUCLEOTIDE SEQUENCE</scope>
</reference>
<keyword evidence="3" id="KW-0479">Metal-binding</keyword>
<evidence type="ECO:0000256" key="7">
    <source>
        <dbReference type="ARBA" id="ARBA00023004"/>
    </source>
</evidence>
<feature type="transmembrane region" description="Helical" evidence="10">
    <location>
        <begin position="6"/>
        <end position="26"/>
    </location>
</feature>
<dbReference type="EMBL" id="AJWZ01005326">
    <property type="protein sequence ID" value="EKC62891.1"/>
    <property type="molecule type" value="Genomic_DNA"/>
</dbReference>
<feature type="non-terminal residue" evidence="12">
    <location>
        <position position="97"/>
    </location>
</feature>
<dbReference type="Gene3D" id="1.10.15.40">
    <property type="entry name" value="Electron transport complex subunit B, putative Fe-S cluster"/>
    <property type="match status" value="1"/>
</dbReference>
<dbReference type="GO" id="GO:0009055">
    <property type="term" value="F:electron transfer activity"/>
    <property type="evidence" value="ECO:0007669"/>
    <property type="project" value="InterPro"/>
</dbReference>
<accession>K1TU84</accession>
<dbReference type="NCBIfam" id="TIGR01944">
    <property type="entry name" value="rnfB"/>
    <property type="match status" value="1"/>
</dbReference>
<dbReference type="GO" id="GO:0051539">
    <property type="term" value="F:4 iron, 4 sulfur cluster binding"/>
    <property type="evidence" value="ECO:0007669"/>
    <property type="project" value="UniProtKB-KW"/>
</dbReference>
<dbReference type="PANTHER" id="PTHR43560">
    <property type="entry name" value="ION-TRANSLOCATING OXIDOREDUCTASE COMPLEX SUBUNIT B"/>
    <property type="match status" value="1"/>
</dbReference>
<dbReference type="PANTHER" id="PTHR43560:SF1">
    <property type="entry name" value="ION-TRANSLOCATING OXIDOREDUCTASE COMPLEX SUBUNIT B"/>
    <property type="match status" value="1"/>
</dbReference>
<evidence type="ECO:0000256" key="6">
    <source>
        <dbReference type="ARBA" id="ARBA00022982"/>
    </source>
</evidence>
<organism evidence="12">
    <name type="scientific">human gut metagenome</name>
    <dbReference type="NCBI Taxonomy" id="408170"/>
    <lineage>
        <taxon>unclassified sequences</taxon>
        <taxon>metagenomes</taxon>
        <taxon>organismal metagenomes</taxon>
    </lineage>
</organism>
<keyword evidence="2" id="KW-0004">4Fe-4S</keyword>
<proteinExistence type="predicted"/>
<evidence type="ECO:0000259" key="11">
    <source>
        <dbReference type="PROSITE" id="PS51656"/>
    </source>
</evidence>
<protein>
    <submittedName>
        <fullName evidence="12">Ferredoxin</fullName>
    </submittedName>
</protein>
<keyword evidence="6" id="KW-0249">Electron transport</keyword>
<dbReference type="AlphaFoldDB" id="K1TU84"/>
<evidence type="ECO:0000256" key="4">
    <source>
        <dbReference type="ARBA" id="ARBA00022737"/>
    </source>
</evidence>
<keyword evidence="10" id="KW-1133">Transmembrane helix</keyword>
<evidence type="ECO:0000256" key="8">
    <source>
        <dbReference type="ARBA" id="ARBA00023014"/>
    </source>
</evidence>
<evidence type="ECO:0000256" key="2">
    <source>
        <dbReference type="ARBA" id="ARBA00022485"/>
    </source>
</evidence>
<keyword evidence="8" id="KW-0411">Iron-sulfur</keyword>
<evidence type="ECO:0000256" key="3">
    <source>
        <dbReference type="ARBA" id="ARBA00022723"/>
    </source>
</evidence>
<evidence type="ECO:0000313" key="12">
    <source>
        <dbReference type="EMBL" id="EKC62891.1"/>
    </source>
</evidence>